<dbReference type="EMBL" id="JABXXR010000007">
    <property type="protein sequence ID" value="NVN39336.1"/>
    <property type="molecule type" value="Genomic_DNA"/>
</dbReference>
<keyword evidence="3" id="KW-1185">Reference proteome</keyword>
<sequence length="507" mass="54129">MRGFLLAAMVLIPAIANAQSRATWNDPTFFSGGAPLSKQEFKAAIGAPGGIPSLDSSGNLTAPVVSSMVRVKGGHDVVTSLTSPPTNVAGLMISDPDMNPYTGVGPMFTYNVDYPNELTLDQRMPGTNGFSLQNEDITGFPAMTFRQHDYYSPLAEMAEHGATGYGASLRMGNDYGYNFFESSNFWKHGNSTLFAAPAYTIQQSGMHFQSGVFQYAYAVLTSGSNKITCQKLTAGADPSGCTFPAGINGQSIYAPYSFGLIMPGTVIASGAGTNTLTLTPPDGYSSASAVTGTSQDTTNGTIVAFGTPVWDQEEEMIFNRLGNVEIYPHGGFANGNYYNAPVLAVDRLFSRVGINIGGPYGQPQADLDINGHGIVGKDSDGYVDRAKYATDGVWNIIASPGSGDTDQTALNIYGHGLNRFHIEWWTNPSLLALRDMNANRTFMTWPMDGSSPVGIDAGVRAPTYYETFITPASSTAACTQGQFGDDANYHYVCTATDTWKRVALATW</sequence>
<organism evidence="2 3">
    <name type="scientific">Ameyamaea chiangmaiensis</name>
    <dbReference type="NCBI Taxonomy" id="442969"/>
    <lineage>
        <taxon>Bacteria</taxon>
        <taxon>Pseudomonadati</taxon>
        <taxon>Pseudomonadota</taxon>
        <taxon>Alphaproteobacteria</taxon>
        <taxon>Acetobacterales</taxon>
        <taxon>Acetobacteraceae</taxon>
        <taxon>Ameyamaea</taxon>
    </lineage>
</organism>
<feature type="chain" id="PRO_5032423865" evidence="1">
    <location>
        <begin position="19"/>
        <end position="507"/>
    </location>
</feature>
<dbReference type="RefSeq" id="WP_176612355.1">
    <property type="nucleotide sequence ID" value="NZ_JABXXR010000007.1"/>
</dbReference>
<feature type="signal peptide" evidence="1">
    <location>
        <begin position="1"/>
        <end position="18"/>
    </location>
</feature>
<dbReference type="AlphaFoldDB" id="A0A850PAI3"/>
<evidence type="ECO:0000313" key="2">
    <source>
        <dbReference type="EMBL" id="NVN39336.1"/>
    </source>
</evidence>
<reference evidence="2 3" key="1">
    <citation type="submission" date="2020-06" db="EMBL/GenBank/DDBJ databases">
        <title>Description of novel acetic acid bacteria.</title>
        <authorList>
            <person name="Sombolestani A."/>
        </authorList>
    </citation>
    <scope>NUCLEOTIDE SEQUENCE [LARGE SCALE GENOMIC DNA]</scope>
    <source>
        <strain evidence="2 3">LMG 27010</strain>
    </source>
</reference>
<name>A0A850PAI3_9PROT</name>
<evidence type="ECO:0000313" key="3">
    <source>
        <dbReference type="Proteomes" id="UP000585665"/>
    </source>
</evidence>
<keyword evidence="1" id="KW-0732">Signal</keyword>
<proteinExistence type="predicted"/>
<dbReference type="Proteomes" id="UP000585665">
    <property type="component" value="Unassembled WGS sequence"/>
</dbReference>
<comment type="caution">
    <text evidence="2">The sequence shown here is derived from an EMBL/GenBank/DDBJ whole genome shotgun (WGS) entry which is preliminary data.</text>
</comment>
<evidence type="ECO:0000256" key="1">
    <source>
        <dbReference type="SAM" id="SignalP"/>
    </source>
</evidence>
<protein>
    <submittedName>
        <fullName evidence="2">Uncharacterized protein</fullName>
    </submittedName>
</protein>
<gene>
    <name evidence="2" type="ORF">HUK82_01985</name>
</gene>
<accession>A0A850PAI3</accession>